<dbReference type="EMBL" id="JAHWLI010000039">
    <property type="protein sequence ID" value="MBW3117376.1"/>
    <property type="molecule type" value="Genomic_DNA"/>
</dbReference>
<reference evidence="5 6" key="1">
    <citation type="submission" date="2017-07" db="EMBL/GenBank/DDBJ databases">
        <title>blaIMP-27 on transferable plasmids in Proteus mirabilis and Providencia rettgeri.</title>
        <authorList>
            <person name="Potter R."/>
        </authorList>
    </citation>
    <scope>NUCLEOTIDE SEQUENCE [LARGE SCALE GENOMIC DNA]</scope>
    <source>
        <strain evidence="5 6">PR1</strain>
    </source>
</reference>
<evidence type="ECO:0000313" key="3">
    <source>
        <dbReference type="EMBL" id="CAB5711727.1"/>
    </source>
</evidence>
<reference evidence="3" key="2">
    <citation type="submission" date="2020-05" db="EMBL/GenBank/DDBJ databases">
        <authorList>
            <person name="Delgado-Blas J."/>
        </authorList>
    </citation>
    <scope>NUCLEOTIDE SEQUENCE</scope>
    <source>
        <strain evidence="3">BB1453</strain>
    </source>
</reference>
<dbReference type="Proteomes" id="UP001155882">
    <property type="component" value="Unassembled WGS sequence"/>
</dbReference>
<dbReference type="GeneID" id="92273272"/>
<protein>
    <submittedName>
        <fullName evidence="5">Fimbrial protein</fullName>
    </submittedName>
    <submittedName>
        <fullName evidence="3">P pilus assembly protein, pilin FimA</fullName>
    </submittedName>
</protein>
<dbReference type="GO" id="GO:0009289">
    <property type="term" value="C:pilus"/>
    <property type="evidence" value="ECO:0007669"/>
    <property type="project" value="InterPro"/>
</dbReference>
<dbReference type="Proteomes" id="UP000834611">
    <property type="component" value="Unassembled WGS sequence"/>
</dbReference>
<dbReference type="GO" id="GO:0007155">
    <property type="term" value="P:cell adhesion"/>
    <property type="evidence" value="ECO:0007669"/>
    <property type="project" value="InterPro"/>
</dbReference>
<comment type="caution">
    <text evidence="5">The sequence shown here is derived from an EMBL/GenBank/DDBJ whole genome shotgun (WGS) entry which is preliminary data.</text>
</comment>
<dbReference type="Gene3D" id="2.60.40.1090">
    <property type="entry name" value="Fimbrial-type adhesion domain"/>
    <property type="match status" value="1"/>
</dbReference>
<accession>A0A264VW06</accession>
<dbReference type="InterPro" id="IPR000259">
    <property type="entry name" value="Adhesion_dom_fimbrial"/>
</dbReference>
<dbReference type="RefSeq" id="WP_094961428.1">
    <property type="nucleotide sequence ID" value="NZ_ABDWLN020000011.1"/>
</dbReference>
<dbReference type="AlphaFoldDB" id="A0A264VW06"/>
<proteinExistence type="predicted"/>
<evidence type="ECO:0000259" key="2">
    <source>
        <dbReference type="Pfam" id="PF00419"/>
    </source>
</evidence>
<gene>
    <name evidence="5" type="ORF">CHI95_08910</name>
    <name evidence="3" type="ORF">GHA_03652</name>
    <name evidence="4" type="ORF">KYI77_13035</name>
</gene>
<organism evidence="5 6">
    <name type="scientific">Providencia rettgeri</name>
    <dbReference type="NCBI Taxonomy" id="587"/>
    <lineage>
        <taxon>Bacteria</taxon>
        <taxon>Pseudomonadati</taxon>
        <taxon>Pseudomonadota</taxon>
        <taxon>Gammaproteobacteria</taxon>
        <taxon>Enterobacterales</taxon>
        <taxon>Morganellaceae</taxon>
        <taxon>Providencia</taxon>
    </lineage>
</organism>
<dbReference type="InterPro" id="IPR008966">
    <property type="entry name" value="Adhesion_dom_sf"/>
</dbReference>
<evidence type="ECO:0000256" key="1">
    <source>
        <dbReference type="SAM" id="SignalP"/>
    </source>
</evidence>
<sequence length="177" mass="19527">MNTINWLSKFVLCFLFLPFMSKSDVLIDVSATLVDPACHLRSEDNSSPLKINFGVINIPHNSDDISQSHIFPLYLTGCNWNKSLGIMINPKNSNTMVYQGKSILSTSTDGLGININNITGGVAHPLEVNQIQQIFPEQIDATLQRIILQAELVNTLPASQLRAGKFSAIAMISVTYY</sequence>
<evidence type="ECO:0000313" key="6">
    <source>
        <dbReference type="Proteomes" id="UP000216001"/>
    </source>
</evidence>
<dbReference type="InterPro" id="IPR036937">
    <property type="entry name" value="Adhesion_dom_fimbrial_sf"/>
</dbReference>
<dbReference type="EMBL" id="CAHPSF010000012">
    <property type="protein sequence ID" value="CAB5711727.1"/>
    <property type="molecule type" value="Genomic_DNA"/>
</dbReference>
<evidence type="ECO:0000313" key="5">
    <source>
        <dbReference type="EMBL" id="OZS74977.1"/>
    </source>
</evidence>
<feature type="chain" id="PRO_5041533109" evidence="1">
    <location>
        <begin position="24"/>
        <end position="177"/>
    </location>
</feature>
<dbReference type="Proteomes" id="UP000216001">
    <property type="component" value="Unassembled WGS sequence"/>
</dbReference>
<feature type="domain" description="Fimbrial-type adhesion" evidence="2">
    <location>
        <begin position="29"/>
        <end position="176"/>
    </location>
</feature>
<reference evidence="4" key="3">
    <citation type="submission" date="2021-07" db="EMBL/GenBank/DDBJ databases">
        <authorList>
            <person name="Stanton E."/>
        </authorList>
    </citation>
    <scope>NUCLEOTIDE SEQUENCE</scope>
    <source>
        <strain evidence="4">2021EL-01139</strain>
    </source>
</reference>
<dbReference type="SUPFAM" id="SSF49401">
    <property type="entry name" value="Bacterial adhesins"/>
    <property type="match status" value="1"/>
</dbReference>
<dbReference type="EMBL" id="NOWC01000008">
    <property type="protein sequence ID" value="OZS74977.1"/>
    <property type="molecule type" value="Genomic_DNA"/>
</dbReference>
<dbReference type="Pfam" id="PF00419">
    <property type="entry name" value="Fimbrial"/>
    <property type="match status" value="1"/>
</dbReference>
<evidence type="ECO:0000313" key="4">
    <source>
        <dbReference type="EMBL" id="MBW3117376.1"/>
    </source>
</evidence>
<keyword evidence="1" id="KW-0732">Signal</keyword>
<feature type="signal peptide" evidence="1">
    <location>
        <begin position="1"/>
        <end position="23"/>
    </location>
</feature>
<name>A0A264VW06_PRORE</name>